<dbReference type="CDD" id="cd06218">
    <property type="entry name" value="DHOD_e_trans"/>
    <property type="match status" value="1"/>
</dbReference>
<dbReference type="GO" id="GO:0009055">
    <property type="term" value="F:electron transfer activity"/>
    <property type="evidence" value="ECO:0007669"/>
    <property type="project" value="UniProtKB-UniRule"/>
</dbReference>
<evidence type="ECO:0000256" key="11">
    <source>
        <dbReference type="HAMAP-Rule" id="MF_01211"/>
    </source>
</evidence>
<dbReference type="GO" id="GO:0044205">
    <property type="term" value="P:'de novo' UMP biosynthetic process"/>
    <property type="evidence" value="ECO:0007669"/>
    <property type="project" value="UniProtKB-UniRule"/>
</dbReference>
<evidence type="ECO:0000256" key="9">
    <source>
        <dbReference type="ARBA" id="ARBA00023004"/>
    </source>
</evidence>
<dbReference type="Gene3D" id="3.40.50.80">
    <property type="entry name" value="Nucleotide-binding domain of ferredoxin-NADP reductase (FNR) module"/>
    <property type="match status" value="1"/>
</dbReference>
<evidence type="ECO:0000313" key="16">
    <source>
        <dbReference type="Proteomes" id="UP000823935"/>
    </source>
</evidence>
<comment type="function">
    <text evidence="11">Responsible for channeling the electrons from the oxidation of dihydroorotate from the FMN redox center in the PyrD type B subunit to the ultimate electron acceptor NAD(+).</text>
</comment>
<feature type="binding site" evidence="11 13">
    <location>
        <position position="221"/>
    </location>
    <ligand>
        <name>[2Fe-2S] cluster</name>
        <dbReference type="ChEBI" id="CHEBI:190135"/>
    </ligand>
</feature>
<keyword evidence="6 11" id="KW-0274">FAD</keyword>
<accession>A0A9D1ET94</accession>
<comment type="cofactor">
    <cofactor evidence="11">
        <name>[2Fe-2S] cluster</name>
        <dbReference type="ChEBI" id="CHEBI:190135"/>
    </cofactor>
    <text evidence="11">Binds 1 [2Fe-2S] cluster per subunit.</text>
</comment>
<dbReference type="Gene3D" id="2.40.30.10">
    <property type="entry name" value="Translation factors"/>
    <property type="match status" value="1"/>
</dbReference>
<organism evidence="15 16">
    <name type="scientific">Candidatus Limivivens intestinipullorum</name>
    <dbReference type="NCBI Taxonomy" id="2840858"/>
    <lineage>
        <taxon>Bacteria</taxon>
        <taxon>Bacillati</taxon>
        <taxon>Bacillota</taxon>
        <taxon>Clostridia</taxon>
        <taxon>Lachnospirales</taxon>
        <taxon>Lachnospiraceae</taxon>
        <taxon>Lachnospiraceae incertae sedis</taxon>
        <taxon>Candidatus Limivivens</taxon>
    </lineage>
</organism>
<keyword evidence="4 11" id="KW-0001">2Fe-2S</keyword>
<dbReference type="PIRSF" id="PIRSF006816">
    <property type="entry name" value="Cyc3_hyd_g"/>
    <property type="match status" value="1"/>
</dbReference>
<comment type="similarity">
    <text evidence="1 11">Belongs to the PyrK family.</text>
</comment>
<keyword evidence="9 11" id="KW-0408">Iron</keyword>
<proteinExistence type="inferred from homology"/>
<keyword evidence="3 11" id="KW-0285">Flavoprotein</keyword>
<name>A0A9D1ET94_9FIRM</name>
<dbReference type="InterPro" id="IPR019480">
    <property type="entry name" value="Dihydroorotate_DH_Fe-S-bd"/>
</dbReference>
<dbReference type="InterPro" id="IPR017927">
    <property type="entry name" value="FAD-bd_FR_type"/>
</dbReference>
<reference evidence="15" key="2">
    <citation type="journal article" date="2021" name="PeerJ">
        <title>Extensive microbial diversity within the chicken gut microbiome revealed by metagenomics and culture.</title>
        <authorList>
            <person name="Gilroy R."/>
            <person name="Ravi A."/>
            <person name="Getino M."/>
            <person name="Pursley I."/>
            <person name="Horton D.L."/>
            <person name="Alikhan N.F."/>
            <person name="Baker D."/>
            <person name="Gharbi K."/>
            <person name="Hall N."/>
            <person name="Watson M."/>
            <person name="Adriaenssens E.M."/>
            <person name="Foster-Nyarko E."/>
            <person name="Jarju S."/>
            <person name="Secka A."/>
            <person name="Antonio M."/>
            <person name="Oren A."/>
            <person name="Chaudhuri R.R."/>
            <person name="La Ragione R."/>
            <person name="Hildebrand F."/>
            <person name="Pallen M.J."/>
        </authorList>
    </citation>
    <scope>NUCLEOTIDE SEQUENCE</scope>
    <source>
        <strain evidence="15">CHK190-19873</strain>
    </source>
</reference>
<dbReference type="PROSITE" id="PS51384">
    <property type="entry name" value="FAD_FR"/>
    <property type="match status" value="1"/>
</dbReference>
<dbReference type="EMBL" id="DVIQ01000043">
    <property type="protein sequence ID" value="HIS31528.1"/>
    <property type="molecule type" value="Genomic_DNA"/>
</dbReference>
<comment type="cofactor">
    <cofactor evidence="11 12">
        <name>FAD</name>
        <dbReference type="ChEBI" id="CHEBI:57692"/>
    </cofactor>
    <text evidence="11 12">Binds 1 FAD per subunit.</text>
</comment>
<dbReference type="InterPro" id="IPR012165">
    <property type="entry name" value="Cyt_c3_hydrogenase_gsu"/>
</dbReference>
<evidence type="ECO:0000256" key="7">
    <source>
        <dbReference type="ARBA" id="ARBA00022975"/>
    </source>
</evidence>
<evidence type="ECO:0000313" key="15">
    <source>
        <dbReference type="EMBL" id="HIS31528.1"/>
    </source>
</evidence>
<comment type="subunit">
    <text evidence="11">Heterotetramer of 2 PyrK and 2 PyrD type B subunits.</text>
</comment>
<evidence type="ECO:0000256" key="6">
    <source>
        <dbReference type="ARBA" id="ARBA00022827"/>
    </source>
</evidence>
<evidence type="ECO:0000256" key="13">
    <source>
        <dbReference type="PIRSR" id="PIRSR006816-2"/>
    </source>
</evidence>
<feature type="binding site" evidence="11 12">
    <location>
        <begin position="68"/>
        <end position="70"/>
    </location>
    <ligand>
        <name>FAD</name>
        <dbReference type="ChEBI" id="CHEBI:57692"/>
    </ligand>
</feature>
<comment type="cofactor">
    <cofactor evidence="13">
        <name>[2Fe-2S] cluster</name>
        <dbReference type="ChEBI" id="CHEBI:190135"/>
    </cofactor>
    <text evidence="13">Binds 1 [2Fe-2S] cluster per subunit.</text>
</comment>
<keyword evidence="5 11" id="KW-0479">Metal-binding</keyword>
<keyword evidence="2 11" id="KW-0813">Transport</keyword>
<evidence type="ECO:0000256" key="1">
    <source>
        <dbReference type="ARBA" id="ARBA00006422"/>
    </source>
</evidence>
<feature type="binding site" evidence="11 13">
    <location>
        <position position="243"/>
    </location>
    <ligand>
        <name>[2Fe-2S] cluster</name>
        <dbReference type="ChEBI" id="CHEBI:190135"/>
    </ligand>
</feature>
<dbReference type="SUPFAM" id="SSF63380">
    <property type="entry name" value="Riboflavin synthase domain-like"/>
    <property type="match status" value="1"/>
</dbReference>
<evidence type="ECO:0000256" key="10">
    <source>
        <dbReference type="ARBA" id="ARBA00023014"/>
    </source>
</evidence>
<feature type="binding site" evidence="11 13">
    <location>
        <position position="216"/>
    </location>
    <ligand>
        <name>[2Fe-2S] cluster</name>
        <dbReference type="ChEBI" id="CHEBI:190135"/>
    </ligand>
</feature>
<feature type="binding site" evidence="11 12">
    <location>
        <begin position="51"/>
        <end position="54"/>
    </location>
    <ligand>
        <name>FAD</name>
        <dbReference type="ChEBI" id="CHEBI:57692"/>
    </ligand>
</feature>
<evidence type="ECO:0000256" key="8">
    <source>
        <dbReference type="ARBA" id="ARBA00022982"/>
    </source>
</evidence>
<sequence length="256" mass="27416">MKKTTAAIISQERIGEGIYSLWLGAEEIAEAAAPGQFVSLYCHDHSRLLPRPISICEIDREKGAIRLVYRVAGKGTAEFSGLSAGGSIEVLGPLGNGFPLERGGEEKKLLLIGGGIGVPPIVELAKQIQGKKQIVAGYRDALFLDQELRAAGKLYVATEDGSIGTKGTVLDAIREQNLEADVIFACGPTPMLRALKEYALEKGIECWISMEERMACGVGACLGCVCKSAETDDHSHVKNKRICKDGPVFLATEVEV</sequence>
<evidence type="ECO:0000256" key="12">
    <source>
        <dbReference type="PIRSR" id="PIRSR006816-1"/>
    </source>
</evidence>
<feature type="binding site" evidence="11 13">
    <location>
        <position position="224"/>
    </location>
    <ligand>
        <name>[2Fe-2S] cluster</name>
        <dbReference type="ChEBI" id="CHEBI:190135"/>
    </ligand>
</feature>
<evidence type="ECO:0000256" key="5">
    <source>
        <dbReference type="ARBA" id="ARBA00022723"/>
    </source>
</evidence>
<dbReference type="PANTHER" id="PTHR43513">
    <property type="entry name" value="DIHYDROOROTATE DEHYDROGENASE B (NAD(+)), ELECTRON TRANSFER SUBUNIT"/>
    <property type="match status" value="1"/>
</dbReference>
<dbReference type="GO" id="GO:0046872">
    <property type="term" value="F:metal ion binding"/>
    <property type="evidence" value="ECO:0007669"/>
    <property type="project" value="UniProtKB-KW"/>
</dbReference>
<dbReference type="Proteomes" id="UP000823935">
    <property type="component" value="Unassembled WGS sequence"/>
</dbReference>
<keyword evidence="7 11" id="KW-0665">Pyrimidine biosynthesis</keyword>
<dbReference type="GO" id="GO:0050660">
    <property type="term" value="F:flavin adenine dinucleotide binding"/>
    <property type="evidence" value="ECO:0007669"/>
    <property type="project" value="InterPro"/>
</dbReference>
<gene>
    <name evidence="11" type="primary">pyrK</name>
    <name evidence="15" type="ORF">IAB44_08305</name>
</gene>
<dbReference type="SUPFAM" id="SSF52343">
    <property type="entry name" value="Ferredoxin reductase-like, C-terminal NADP-linked domain"/>
    <property type="match status" value="1"/>
</dbReference>
<dbReference type="InterPro" id="IPR017938">
    <property type="entry name" value="Riboflavin_synthase-like_b-brl"/>
</dbReference>
<keyword evidence="10 11" id="KW-0411">Iron-sulfur</keyword>
<dbReference type="GO" id="GO:0016491">
    <property type="term" value="F:oxidoreductase activity"/>
    <property type="evidence" value="ECO:0007669"/>
    <property type="project" value="InterPro"/>
</dbReference>
<evidence type="ECO:0000259" key="14">
    <source>
        <dbReference type="PROSITE" id="PS51384"/>
    </source>
</evidence>
<comment type="pathway">
    <text evidence="11">Pyrimidine metabolism; UMP biosynthesis via de novo pathway; orotate from (S)-dihydroorotate (NAD(+) route): step 1/1.</text>
</comment>
<dbReference type="Gene3D" id="2.10.240.10">
    <property type="entry name" value="Dihydroorotate dehydrogenase, electron transfer subunit"/>
    <property type="match status" value="1"/>
</dbReference>
<evidence type="ECO:0000256" key="2">
    <source>
        <dbReference type="ARBA" id="ARBA00022448"/>
    </source>
</evidence>
<evidence type="ECO:0000256" key="3">
    <source>
        <dbReference type="ARBA" id="ARBA00022630"/>
    </source>
</evidence>
<dbReference type="Pfam" id="PF10418">
    <property type="entry name" value="DHODB_Fe-S_bind"/>
    <property type="match status" value="1"/>
</dbReference>
<dbReference type="GO" id="GO:0051537">
    <property type="term" value="F:2 iron, 2 sulfur cluster binding"/>
    <property type="evidence" value="ECO:0007669"/>
    <property type="project" value="UniProtKB-KW"/>
</dbReference>
<dbReference type="InterPro" id="IPR023455">
    <property type="entry name" value="Dihydroorotate_DHASE_ETsu"/>
</dbReference>
<feature type="domain" description="FAD-binding FR-type" evidence="14">
    <location>
        <begin position="1"/>
        <end position="100"/>
    </location>
</feature>
<dbReference type="HAMAP" id="MF_01211">
    <property type="entry name" value="DHODB_Fe_S_bind"/>
    <property type="match status" value="1"/>
</dbReference>
<feature type="binding site" evidence="11 12">
    <location>
        <begin position="75"/>
        <end position="76"/>
    </location>
    <ligand>
        <name>FAD</name>
        <dbReference type="ChEBI" id="CHEBI:57692"/>
    </ligand>
</feature>
<dbReference type="AlphaFoldDB" id="A0A9D1ET94"/>
<protein>
    <recommendedName>
        <fullName evidence="11">Dihydroorotate dehydrogenase B (NAD(+)), electron transfer subunit</fullName>
    </recommendedName>
    <alternativeName>
        <fullName evidence="11">Dihydroorotate oxidase B, electron transfer subunit</fullName>
    </alternativeName>
</protein>
<reference evidence="15" key="1">
    <citation type="submission" date="2020-10" db="EMBL/GenBank/DDBJ databases">
        <authorList>
            <person name="Gilroy R."/>
        </authorList>
    </citation>
    <scope>NUCLEOTIDE SEQUENCE</scope>
    <source>
        <strain evidence="15">CHK190-19873</strain>
    </source>
</reference>
<comment type="caution">
    <text evidence="15">The sequence shown here is derived from an EMBL/GenBank/DDBJ whole genome shotgun (WGS) entry which is preliminary data.</text>
</comment>
<dbReference type="InterPro" id="IPR050353">
    <property type="entry name" value="PyrK_electron_transfer"/>
</dbReference>
<dbReference type="InterPro" id="IPR037117">
    <property type="entry name" value="Dihydroorotate_DH_ele_sf"/>
</dbReference>
<dbReference type="PANTHER" id="PTHR43513:SF3">
    <property type="entry name" value="DIHYDROOROTATE DEHYDROGENASE B (NAD(+)), ELECTRON TRANSFER SUBUNIT-RELATED"/>
    <property type="match status" value="1"/>
</dbReference>
<keyword evidence="8 11" id="KW-0249">Electron transport</keyword>
<evidence type="ECO:0000256" key="4">
    <source>
        <dbReference type="ARBA" id="ARBA00022714"/>
    </source>
</evidence>
<dbReference type="InterPro" id="IPR039261">
    <property type="entry name" value="FNR_nucleotide-bd"/>
</dbReference>